<name>A0A1S2LNY0_9BACI</name>
<dbReference type="EMBL" id="MLQR01000029">
    <property type="protein sequence ID" value="OIJ13125.1"/>
    <property type="molecule type" value="Genomic_DNA"/>
</dbReference>
<dbReference type="InterPro" id="IPR035931">
    <property type="entry name" value="YlxR-like_sf"/>
</dbReference>
<dbReference type="Pfam" id="PF04296">
    <property type="entry name" value="YlxR"/>
    <property type="match status" value="1"/>
</dbReference>
<dbReference type="OrthoDB" id="9813251at2"/>
<comment type="caution">
    <text evidence="2">The sequence shown here is derived from an EMBL/GenBank/DDBJ whole genome shotgun (WGS) entry which is preliminary data.</text>
</comment>
<organism evidence="2 3">
    <name type="scientific">Anaerobacillus alkalilacustris</name>
    <dbReference type="NCBI Taxonomy" id="393763"/>
    <lineage>
        <taxon>Bacteria</taxon>
        <taxon>Bacillati</taxon>
        <taxon>Bacillota</taxon>
        <taxon>Bacilli</taxon>
        <taxon>Bacillales</taxon>
        <taxon>Bacillaceae</taxon>
        <taxon>Anaerobacillus</taxon>
    </lineage>
</organism>
<dbReference type="SUPFAM" id="SSF64376">
    <property type="entry name" value="YlxR-like"/>
    <property type="match status" value="1"/>
</dbReference>
<evidence type="ECO:0000313" key="3">
    <source>
        <dbReference type="Proteomes" id="UP000179524"/>
    </source>
</evidence>
<dbReference type="NCBIfam" id="NF047356">
    <property type="entry name" value="RNA_bind_RnpM"/>
    <property type="match status" value="1"/>
</dbReference>
<dbReference type="CDD" id="cd00279">
    <property type="entry name" value="YlxR"/>
    <property type="match status" value="1"/>
</dbReference>
<proteinExistence type="predicted"/>
<gene>
    <name evidence="2" type="ORF">BKP37_11485</name>
</gene>
<dbReference type="InterPro" id="IPR007393">
    <property type="entry name" value="YlxR_dom"/>
</dbReference>
<dbReference type="Proteomes" id="UP000179524">
    <property type="component" value="Unassembled WGS sequence"/>
</dbReference>
<dbReference type="PANTHER" id="PTHR34215">
    <property type="entry name" value="BLL0784 PROTEIN"/>
    <property type="match status" value="1"/>
</dbReference>
<evidence type="ECO:0000313" key="2">
    <source>
        <dbReference type="EMBL" id="OIJ13125.1"/>
    </source>
</evidence>
<dbReference type="PANTHER" id="PTHR34215:SF1">
    <property type="entry name" value="YLXR DOMAIN-CONTAINING PROTEIN"/>
    <property type="match status" value="1"/>
</dbReference>
<dbReference type="InterPro" id="IPR037465">
    <property type="entry name" value="YlxR"/>
</dbReference>
<dbReference type="RefSeq" id="WP_071309725.1">
    <property type="nucleotide sequence ID" value="NZ_MLQR01000029.1"/>
</dbReference>
<feature type="domain" description="YlxR" evidence="1">
    <location>
        <begin position="9"/>
        <end position="82"/>
    </location>
</feature>
<dbReference type="AlphaFoldDB" id="A0A1S2LNY0"/>
<keyword evidence="3" id="KW-1185">Reference proteome</keyword>
<dbReference type="Gene3D" id="3.30.1230.10">
    <property type="entry name" value="YlxR-like"/>
    <property type="match status" value="1"/>
</dbReference>
<reference evidence="2 3" key="1">
    <citation type="submission" date="2016-10" db="EMBL/GenBank/DDBJ databases">
        <title>Draft genome sequences of four alkaliphilic bacteria belonging to the Anaerobacillus genus.</title>
        <authorList>
            <person name="Bassil N.M."/>
            <person name="Lloyd J.R."/>
        </authorList>
    </citation>
    <scope>NUCLEOTIDE SEQUENCE [LARGE SCALE GENOMIC DNA]</scope>
    <source>
        <strain evidence="2 3">DSM 18345</strain>
    </source>
</reference>
<accession>A0A1S2LNY0</accession>
<protein>
    <submittedName>
        <fullName evidence="2">RNA-binding protein</fullName>
    </submittedName>
</protein>
<sequence length="91" mass="10421">MKKRKIPLRKCVVTNEMKPKKELIRIVRTPAGEVVIDSTGKKSGRGAYVSNSQECFEEAKRKDVFSRHLNVKVSSEIYDQLIKDRIKGDSQ</sequence>
<evidence type="ECO:0000259" key="1">
    <source>
        <dbReference type="Pfam" id="PF04296"/>
    </source>
</evidence>